<evidence type="ECO:0000313" key="4">
    <source>
        <dbReference type="EMBL" id="TMQ65236.1"/>
    </source>
</evidence>
<evidence type="ECO:0000313" key="5">
    <source>
        <dbReference type="Proteomes" id="UP000317691"/>
    </source>
</evidence>
<proteinExistence type="predicted"/>
<feature type="domain" description="Polyphosphate kinase-2-related" evidence="3">
    <location>
        <begin position="33"/>
        <end position="247"/>
    </location>
</feature>
<dbReference type="EMBL" id="VBOZ01000014">
    <property type="protein sequence ID" value="TMQ65236.1"/>
    <property type="molecule type" value="Genomic_DNA"/>
</dbReference>
<gene>
    <name evidence="4" type="ORF">E6K79_05595</name>
</gene>
<keyword evidence="1" id="KW-0808">Transferase</keyword>
<dbReference type="GO" id="GO:0006797">
    <property type="term" value="P:polyphosphate metabolic process"/>
    <property type="evidence" value="ECO:0007669"/>
    <property type="project" value="InterPro"/>
</dbReference>
<keyword evidence="2 4" id="KW-0418">Kinase</keyword>
<dbReference type="GO" id="GO:0008976">
    <property type="term" value="F:polyphosphate kinase activity"/>
    <property type="evidence" value="ECO:0007669"/>
    <property type="project" value="InterPro"/>
</dbReference>
<dbReference type="PANTHER" id="PTHR34383:SF3">
    <property type="entry name" value="POLYPHOSPHATE:AMP PHOSPHOTRANSFERASE"/>
    <property type="match status" value="1"/>
</dbReference>
<dbReference type="SUPFAM" id="SSF52540">
    <property type="entry name" value="P-loop containing nucleoside triphosphate hydrolases"/>
    <property type="match status" value="1"/>
</dbReference>
<dbReference type="Pfam" id="PF03976">
    <property type="entry name" value="PPK2"/>
    <property type="match status" value="1"/>
</dbReference>
<dbReference type="Proteomes" id="UP000317691">
    <property type="component" value="Unassembled WGS sequence"/>
</dbReference>
<dbReference type="AlphaFoldDB" id="A0A538TNM4"/>
<dbReference type="InterPro" id="IPR022300">
    <property type="entry name" value="PPK2-rel_1"/>
</dbReference>
<comment type="caution">
    <text evidence="4">The sequence shown here is derived from an EMBL/GenBank/DDBJ whole genome shotgun (WGS) entry which is preliminary data.</text>
</comment>
<protein>
    <submittedName>
        <fullName evidence="4">Polyphosphate kinase 2 family protein</fullName>
    </submittedName>
</protein>
<dbReference type="PANTHER" id="PTHR34383">
    <property type="entry name" value="POLYPHOSPHATE:AMP PHOSPHOTRANSFERASE-RELATED"/>
    <property type="match status" value="1"/>
</dbReference>
<sequence length="267" mass="31113">MKEPIVTREGRRIRLKHIDPDDDAGLGNKAKALERLSEDLDRLRKLQHLLYADNRYALLVVIQAMDTGGKDGTIRHVMSGLNPVGCVVTSFKVPTPDERQHDYLWRIHRAVPPKGVVGVFNRSHYEDVLVTRVHKLIEKKTWERRYREINDFERTLSQNGVEILKLFLHISKSEQAKRLRARIEDKAKNWKFSEADIVERRLWSDYQEAYEDAINECTTSWAPWHIVPANKKWARDCIVARAMVDRLGSLNLRYPKPAVDLSKTVIR</sequence>
<evidence type="ECO:0000259" key="3">
    <source>
        <dbReference type="Pfam" id="PF03976"/>
    </source>
</evidence>
<dbReference type="InterPro" id="IPR027417">
    <property type="entry name" value="P-loop_NTPase"/>
</dbReference>
<dbReference type="InterPro" id="IPR022488">
    <property type="entry name" value="PPK2-related"/>
</dbReference>
<dbReference type="InterPro" id="IPR016898">
    <property type="entry name" value="Polyphosphate_phosphotransfera"/>
</dbReference>
<evidence type="ECO:0000256" key="1">
    <source>
        <dbReference type="ARBA" id="ARBA00022679"/>
    </source>
</evidence>
<organism evidence="4 5">
    <name type="scientific">Eiseniibacteriota bacterium</name>
    <dbReference type="NCBI Taxonomy" id="2212470"/>
    <lineage>
        <taxon>Bacteria</taxon>
        <taxon>Candidatus Eiseniibacteriota</taxon>
    </lineage>
</organism>
<evidence type="ECO:0000256" key="2">
    <source>
        <dbReference type="ARBA" id="ARBA00022777"/>
    </source>
</evidence>
<reference evidence="4 5" key="1">
    <citation type="journal article" date="2019" name="Nat. Microbiol.">
        <title>Mediterranean grassland soil C-N compound turnover is dependent on rainfall and depth, and is mediated by genomically divergent microorganisms.</title>
        <authorList>
            <person name="Diamond S."/>
            <person name="Andeer P.F."/>
            <person name="Li Z."/>
            <person name="Crits-Christoph A."/>
            <person name="Burstein D."/>
            <person name="Anantharaman K."/>
            <person name="Lane K.R."/>
            <person name="Thomas B.C."/>
            <person name="Pan C."/>
            <person name="Northen T.R."/>
            <person name="Banfield J.F."/>
        </authorList>
    </citation>
    <scope>NUCLEOTIDE SEQUENCE [LARGE SCALE GENOMIC DNA]</scope>
    <source>
        <strain evidence="4">WS_9</strain>
    </source>
</reference>
<name>A0A538TNM4_UNCEI</name>
<dbReference type="NCBIfam" id="TIGR03709">
    <property type="entry name" value="PPK2_rel_1"/>
    <property type="match status" value="1"/>
</dbReference>
<dbReference type="Gene3D" id="3.40.50.300">
    <property type="entry name" value="P-loop containing nucleotide triphosphate hydrolases"/>
    <property type="match status" value="1"/>
</dbReference>
<dbReference type="PIRSF" id="PIRSF028756">
    <property type="entry name" value="PPK2_prd"/>
    <property type="match status" value="1"/>
</dbReference>
<accession>A0A538TNM4</accession>